<sequence length="38" mass="4592">MLFKDERQHFNLQNFAEIQPLFFHAQQAVRGYEQPLAE</sequence>
<name>C5S3P5_9PAST</name>
<accession>C5S3P5</accession>
<evidence type="ECO:0000313" key="1">
    <source>
        <dbReference type="EMBL" id="EER46493.1"/>
    </source>
</evidence>
<organism evidence="1 2">
    <name type="scientific">Actinobacillus minor NM305</name>
    <dbReference type="NCBI Taxonomy" id="637911"/>
    <lineage>
        <taxon>Bacteria</taxon>
        <taxon>Pseudomonadati</taxon>
        <taxon>Pseudomonadota</taxon>
        <taxon>Gammaproteobacteria</taxon>
        <taxon>Pasteurellales</taxon>
        <taxon>Pasteurellaceae</taxon>
        <taxon>Actinobacillus</taxon>
    </lineage>
</organism>
<dbReference type="EMBL" id="ACQL01000109">
    <property type="protein sequence ID" value="EER46493.1"/>
    <property type="molecule type" value="Genomic_DNA"/>
</dbReference>
<reference evidence="1 2" key="1">
    <citation type="journal article" date="2010" name="Vet. Microbiol.">
        <title>Production of haemolysins by strains of the Actinobacillus minor/porcitonsillarum complex.</title>
        <authorList>
            <person name="Arya G."/>
            <person name="Niven D.F."/>
        </authorList>
    </citation>
    <scope>NUCLEOTIDE SEQUENCE [LARGE SCALE GENOMIC DNA]</scope>
    <source>
        <strain evidence="1 2">NM305</strain>
    </source>
</reference>
<dbReference type="Proteomes" id="UP000005532">
    <property type="component" value="Unassembled WGS sequence"/>
</dbReference>
<comment type="caution">
    <text evidence="1">The sequence shown here is derived from an EMBL/GenBank/DDBJ whole genome shotgun (WGS) entry which is preliminary data.</text>
</comment>
<gene>
    <name evidence="1" type="ORF">AM305_00514</name>
</gene>
<evidence type="ECO:0000313" key="2">
    <source>
        <dbReference type="Proteomes" id="UP000005532"/>
    </source>
</evidence>
<proteinExistence type="predicted"/>
<dbReference type="AlphaFoldDB" id="C5S3P5"/>
<protein>
    <submittedName>
        <fullName evidence="1">Uncharacterized protein</fullName>
    </submittedName>
</protein>